<keyword evidence="3 8" id="KW-0489">Methyltransferase</keyword>
<evidence type="ECO:0000256" key="4">
    <source>
        <dbReference type="ARBA" id="ARBA00022679"/>
    </source>
</evidence>
<dbReference type="REBASE" id="207869">
    <property type="entry name" value="M.Cco20594ORF5700P"/>
</dbReference>
<accession>A0A1Y5NC32</accession>
<feature type="binding site" evidence="7">
    <location>
        <position position="12"/>
    </location>
    <ligand>
        <name>S-adenosyl-L-methionine</name>
        <dbReference type="ChEBI" id="CHEBI:59789"/>
    </ligand>
</feature>
<dbReference type="NCBIfam" id="TIGR00571">
    <property type="entry name" value="dam"/>
    <property type="match status" value="1"/>
</dbReference>
<dbReference type="GO" id="GO:0032259">
    <property type="term" value="P:methylation"/>
    <property type="evidence" value="ECO:0007669"/>
    <property type="project" value="UniProtKB-KW"/>
</dbReference>
<dbReference type="InterPro" id="IPR012327">
    <property type="entry name" value="MeTrfase_D12"/>
</dbReference>
<dbReference type="PIRSF" id="PIRSF000398">
    <property type="entry name" value="M_m6A_EcoRV"/>
    <property type="match status" value="1"/>
</dbReference>
<feature type="binding site" evidence="7">
    <location>
        <position position="57"/>
    </location>
    <ligand>
        <name>S-adenosyl-L-methionine</name>
        <dbReference type="ChEBI" id="CHEBI:59789"/>
    </ligand>
</feature>
<dbReference type="EMBL" id="NDYR01000008">
    <property type="protein sequence ID" value="OUT18430.1"/>
    <property type="molecule type" value="Genomic_DNA"/>
</dbReference>
<dbReference type="GO" id="GO:0006298">
    <property type="term" value="P:mismatch repair"/>
    <property type="evidence" value="ECO:0007669"/>
    <property type="project" value="TreeGrafter"/>
</dbReference>
<dbReference type="GO" id="GO:0009007">
    <property type="term" value="F:site-specific DNA-methyltransferase (adenine-specific) activity"/>
    <property type="evidence" value="ECO:0007669"/>
    <property type="project" value="UniProtKB-EC"/>
</dbReference>
<dbReference type="PRINTS" id="PR00505">
    <property type="entry name" value="D12N6MTFRASE"/>
</dbReference>
<dbReference type="Gene3D" id="1.10.1020.10">
    <property type="entry name" value="Adenine-specific Methyltransferase, Domain 2"/>
    <property type="match status" value="1"/>
</dbReference>
<dbReference type="RefSeq" id="WP_087586287.1">
    <property type="nucleotide sequence ID" value="NZ_CABMKP010000008.1"/>
</dbReference>
<dbReference type="GO" id="GO:0009307">
    <property type="term" value="P:DNA restriction-modification system"/>
    <property type="evidence" value="ECO:0007669"/>
    <property type="project" value="InterPro"/>
</dbReference>
<dbReference type="GO" id="GO:0043565">
    <property type="term" value="F:sequence-specific DNA binding"/>
    <property type="evidence" value="ECO:0007669"/>
    <property type="project" value="TreeGrafter"/>
</dbReference>
<evidence type="ECO:0000256" key="7">
    <source>
        <dbReference type="PIRSR" id="PIRSR000398-1"/>
    </source>
</evidence>
<organism evidence="8 9">
    <name type="scientific">Campylobacter concisus</name>
    <dbReference type="NCBI Taxonomy" id="199"/>
    <lineage>
        <taxon>Bacteria</taxon>
        <taxon>Pseudomonadati</taxon>
        <taxon>Campylobacterota</taxon>
        <taxon>Epsilonproteobacteria</taxon>
        <taxon>Campylobacterales</taxon>
        <taxon>Campylobacteraceae</taxon>
        <taxon>Campylobacter</taxon>
    </lineage>
</organism>
<feature type="binding site" evidence="7">
    <location>
        <position position="16"/>
    </location>
    <ligand>
        <name>S-adenosyl-L-methionine</name>
        <dbReference type="ChEBI" id="CHEBI:59789"/>
    </ligand>
</feature>
<comment type="caution">
    <text evidence="8">The sequence shown here is derived from an EMBL/GenBank/DDBJ whole genome shotgun (WGS) entry which is preliminary data.</text>
</comment>
<proteinExistence type="inferred from homology"/>
<dbReference type="InterPro" id="IPR029063">
    <property type="entry name" value="SAM-dependent_MTases_sf"/>
</dbReference>
<protein>
    <recommendedName>
        <fullName evidence="2">site-specific DNA-methyltransferase (adenine-specific)</fullName>
        <ecNumber evidence="2">2.1.1.72</ecNumber>
    </recommendedName>
</protein>
<evidence type="ECO:0000313" key="8">
    <source>
        <dbReference type="EMBL" id="OUT18430.1"/>
    </source>
</evidence>
<dbReference type="Pfam" id="PF02086">
    <property type="entry name" value="MethyltransfD12"/>
    <property type="match status" value="1"/>
</dbReference>
<dbReference type="GO" id="GO:1904047">
    <property type="term" value="F:S-adenosyl-L-methionine binding"/>
    <property type="evidence" value="ECO:0007669"/>
    <property type="project" value="TreeGrafter"/>
</dbReference>
<evidence type="ECO:0000256" key="6">
    <source>
        <dbReference type="ARBA" id="ARBA00047942"/>
    </source>
</evidence>
<dbReference type="Proteomes" id="UP000196534">
    <property type="component" value="Unassembled WGS sequence"/>
</dbReference>
<dbReference type="SUPFAM" id="SSF53335">
    <property type="entry name" value="S-adenosyl-L-methionine-dependent methyltransferases"/>
    <property type="match status" value="1"/>
</dbReference>
<dbReference type="PANTHER" id="PTHR30481">
    <property type="entry name" value="DNA ADENINE METHYLASE"/>
    <property type="match status" value="1"/>
</dbReference>
<evidence type="ECO:0000313" key="9">
    <source>
        <dbReference type="Proteomes" id="UP000196534"/>
    </source>
</evidence>
<dbReference type="Gene3D" id="3.40.50.150">
    <property type="entry name" value="Vaccinia Virus protein VP39"/>
    <property type="match status" value="1"/>
</dbReference>
<evidence type="ECO:0000256" key="1">
    <source>
        <dbReference type="ARBA" id="ARBA00006594"/>
    </source>
</evidence>
<gene>
    <name evidence="8" type="ORF">B9N61_05700</name>
</gene>
<evidence type="ECO:0000256" key="2">
    <source>
        <dbReference type="ARBA" id="ARBA00011900"/>
    </source>
</evidence>
<dbReference type="InterPro" id="IPR012263">
    <property type="entry name" value="M_m6A_EcoRV"/>
</dbReference>
<evidence type="ECO:0000256" key="5">
    <source>
        <dbReference type="ARBA" id="ARBA00022691"/>
    </source>
</evidence>
<keyword evidence="4 8" id="KW-0808">Transferase</keyword>
<keyword evidence="5" id="KW-0949">S-adenosyl-L-methionine</keyword>
<dbReference type="EC" id="2.1.1.72" evidence="2"/>
<dbReference type="InterPro" id="IPR023095">
    <property type="entry name" value="Ade_MeTrfase_dom_2"/>
</dbReference>
<comment type="similarity">
    <text evidence="1">Belongs to the N(4)/N(6)-methyltransferase family.</text>
</comment>
<comment type="catalytic activity">
    <reaction evidence="6">
        <text>a 2'-deoxyadenosine in DNA + S-adenosyl-L-methionine = an N(6)-methyl-2'-deoxyadenosine in DNA + S-adenosyl-L-homocysteine + H(+)</text>
        <dbReference type="Rhea" id="RHEA:15197"/>
        <dbReference type="Rhea" id="RHEA-COMP:12418"/>
        <dbReference type="Rhea" id="RHEA-COMP:12419"/>
        <dbReference type="ChEBI" id="CHEBI:15378"/>
        <dbReference type="ChEBI" id="CHEBI:57856"/>
        <dbReference type="ChEBI" id="CHEBI:59789"/>
        <dbReference type="ChEBI" id="CHEBI:90615"/>
        <dbReference type="ChEBI" id="CHEBI:90616"/>
        <dbReference type="EC" id="2.1.1.72"/>
    </reaction>
</comment>
<name>A0A1Y5NC32_9BACT</name>
<feature type="binding site" evidence="7">
    <location>
        <position position="174"/>
    </location>
    <ligand>
        <name>S-adenosyl-L-methionine</name>
        <dbReference type="ChEBI" id="CHEBI:59789"/>
    </ligand>
</feature>
<dbReference type="AlphaFoldDB" id="A0A1Y5NC32"/>
<evidence type="ECO:0000256" key="3">
    <source>
        <dbReference type="ARBA" id="ARBA00022603"/>
    </source>
</evidence>
<sequence length="254" mass="29017">MKTTKLKAPFAWVGGKSKLASKIIHLMPPHIKYVEVFGGALSVFYQKEPSKTEIINDINGDLINLHRIIRTRPQSLSAYVNAMLKSREIFYAIKEGKIKSKNKIEAAAFYYYQISLSFGAKGDNFAMPKNRSAKNIYRDFSIYSRRLRRASIENLSYEKLIGQYDGADTLFYVDPPYVGTENYYKTADGFTTSDHQNLAQILKSVKAKFMLSYNDCEMVRDLYAGLNIKELEVSYSLNNAVERKTSGELLIMNF</sequence>
<reference evidence="8 9" key="1">
    <citation type="submission" date="2017-04" db="EMBL/GenBank/DDBJ databases">
        <title>Complete genome of Campylobacter concisus ATCC 33237T and draft genomes for an additional eight well characterized C. concisus strains.</title>
        <authorList>
            <person name="Cornelius A.J."/>
            <person name="Miller W.G."/>
            <person name="Lastovica A.J."/>
            <person name="On S.L."/>
            <person name="French N.P."/>
            <person name="Vandenberg O."/>
            <person name="Biggs P.J."/>
        </authorList>
    </citation>
    <scope>NUCLEOTIDE SEQUENCE [LARGE SCALE GENOMIC DNA]</scope>
    <source>
        <strain evidence="8 9">Lasto205.94</strain>
    </source>
</reference>